<dbReference type="AlphaFoldDB" id="A0A2S9PS52"/>
<dbReference type="SUPFAM" id="SSF54593">
    <property type="entry name" value="Glyoxalase/Bleomycin resistance protein/Dihydroxybiphenyl dioxygenase"/>
    <property type="match status" value="2"/>
</dbReference>
<dbReference type="Proteomes" id="UP000239322">
    <property type="component" value="Unassembled WGS sequence"/>
</dbReference>
<dbReference type="PANTHER" id="PTHR33993:SF14">
    <property type="entry name" value="GB|AAF24581.1"/>
    <property type="match status" value="1"/>
</dbReference>
<evidence type="ECO:0000313" key="3">
    <source>
        <dbReference type="EMBL" id="PRH77231.1"/>
    </source>
</evidence>
<feature type="domain" description="VOC" evidence="2">
    <location>
        <begin position="8"/>
        <end position="138"/>
    </location>
</feature>
<proteinExistence type="predicted"/>
<dbReference type="InterPro" id="IPR052164">
    <property type="entry name" value="Anthracycline_SecMetBiosynth"/>
</dbReference>
<dbReference type="CDD" id="cd07247">
    <property type="entry name" value="SgaA_N_like"/>
    <property type="match status" value="2"/>
</dbReference>
<dbReference type="InterPro" id="IPR037523">
    <property type="entry name" value="VOC_core"/>
</dbReference>
<dbReference type="InterPro" id="IPR004360">
    <property type="entry name" value="Glyas_Fos-R_dOase_dom"/>
</dbReference>
<accession>A0A2S9PS52</accession>
<organism evidence="3 4">
    <name type="scientific">Streptomyces solincola</name>
    <dbReference type="NCBI Taxonomy" id="2100817"/>
    <lineage>
        <taxon>Bacteria</taxon>
        <taxon>Bacillati</taxon>
        <taxon>Actinomycetota</taxon>
        <taxon>Actinomycetes</taxon>
        <taxon>Kitasatosporales</taxon>
        <taxon>Streptomycetaceae</taxon>
        <taxon>Streptomyces</taxon>
    </lineage>
</organism>
<dbReference type="EMBL" id="PVLV01000352">
    <property type="protein sequence ID" value="PRH77231.1"/>
    <property type="molecule type" value="Genomic_DNA"/>
</dbReference>
<feature type="compositionally biased region" description="Low complexity" evidence="1">
    <location>
        <begin position="49"/>
        <end position="61"/>
    </location>
</feature>
<protein>
    <submittedName>
        <fullName evidence="3">Hydrolase</fullName>
    </submittedName>
</protein>
<dbReference type="PANTHER" id="PTHR33993">
    <property type="entry name" value="GLYOXALASE-RELATED"/>
    <property type="match status" value="1"/>
</dbReference>
<dbReference type="RefSeq" id="WP_105870528.1">
    <property type="nucleotide sequence ID" value="NZ_PVLV01000352.1"/>
</dbReference>
<comment type="caution">
    <text evidence="3">The sequence shown here is derived from an EMBL/GenBank/DDBJ whole genome shotgun (WGS) entry which is preliminary data.</text>
</comment>
<evidence type="ECO:0000256" key="1">
    <source>
        <dbReference type="SAM" id="MobiDB-lite"/>
    </source>
</evidence>
<keyword evidence="4" id="KW-1185">Reference proteome</keyword>
<name>A0A2S9PS52_9ACTN</name>
<dbReference type="PROSITE" id="PS51819">
    <property type="entry name" value="VOC"/>
    <property type="match status" value="2"/>
</dbReference>
<reference evidence="3 4" key="1">
    <citation type="submission" date="2018-03" db="EMBL/GenBank/DDBJ databases">
        <title>Novel Streptomyces sp. from soil.</title>
        <authorList>
            <person name="Tan G.Y.A."/>
            <person name="Lee Z.Y."/>
        </authorList>
    </citation>
    <scope>NUCLEOTIDE SEQUENCE [LARGE SCALE GENOMIC DNA]</scope>
    <source>
        <strain evidence="3 4">ST5x</strain>
    </source>
</reference>
<evidence type="ECO:0000313" key="4">
    <source>
        <dbReference type="Proteomes" id="UP000239322"/>
    </source>
</evidence>
<feature type="domain" description="VOC" evidence="2">
    <location>
        <begin position="152"/>
        <end position="273"/>
    </location>
</feature>
<dbReference type="OrthoDB" id="9793039at2"/>
<dbReference type="GO" id="GO:0016787">
    <property type="term" value="F:hydrolase activity"/>
    <property type="evidence" value="ECO:0007669"/>
    <property type="project" value="UniProtKB-KW"/>
</dbReference>
<dbReference type="Pfam" id="PF00903">
    <property type="entry name" value="Glyoxalase"/>
    <property type="match status" value="2"/>
</dbReference>
<sequence length="277" mass="29414">MGAFSEGTPCWADVLLPDLRAGKRFYGELFDWTFEEQDGGSGLLGEQRAAPGSPAGPAPYTTAYRDGRRVAALAPKGDGRMPTTWNVYLATPDAVAAARRVTEAGGLVITDPVPLTGDVAVVAQAADPGGAVFSLWEAGRRHGFERQGEPGSFCWTEVYTRDKDRVDAFYETVFGFQVHDLDDASVDFRVWSPAGTTAGDENAVGGRSVITDAFPAAMPAHFLVYFSVADCDETAARAAELGGRVNEPPFDTPYGRIALIADDQGAVFAVLAEPKAA</sequence>
<gene>
    <name evidence="3" type="ORF">C6N75_21380</name>
</gene>
<keyword evidence="3" id="KW-0378">Hydrolase</keyword>
<dbReference type="InterPro" id="IPR029068">
    <property type="entry name" value="Glyas_Bleomycin-R_OHBP_Dase"/>
</dbReference>
<dbReference type="Gene3D" id="3.10.180.10">
    <property type="entry name" value="2,3-Dihydroxybiphenyl 1,2-Dioxygenase, domain 1"/>
    <property type="match status" value="2"/>
</dbReference>
<evidence type="ECO:0000259" key="2">
    <source>
        <dbReference type="PROSITE" id="PS51819"/>
    </source>
</evidence>
<feature type="region of interest" description="Disordered" evidence="1">
    <location>
        <begin position="41"/>
        <end position="61"/>
    </location>
</feature>